<organism evidence="7 8">
    <name type="scientific">Koleobacter methoxysyntrophicus</name>
    <dbReference type="NCBI Taxonomy" id="2751313"/>
    <lineage>
        <taxon>Bacteria</taxon>
        <taxon>Bacillati</taxon>
        <taxon>Bacillota</taxon>
        <taxon>Clostridia</taxon>
        <taxon>Koleobacterales</taxon>
        <taxon>Koleobacteraceae</taxon>
        <taxon>Koleobacter</taxon>
    </lineage>
</organism>
<evidence type="ECO:0000256" key="2">
    <source>
        <dbReference type="ARBA" id="ARBA00012438"/>
    </source>
</evidence>
<dbReference type="AlphaFoldDB" id="A0A8A0RNM4"/>
<evidence type="ECO:0000256" key="1">
    <source>
        <dbReference type="ARBA" id="ARBA00000085"/>
    </source>
</evidence>
<dbReference type="InterPro" id="IPR036890">
    <property type="entry name" value="HATPase_C_sf"/>
</dbReference>
<evidence type="ECO:0000259" key="6">
    <source>
        <dbReference type="PROSITE" id="PS50109"/>
    </source>
</evidence>
<keyword evidence="7" id="KW-0808">Transferase</keyword>
<dbReference type="InterPro" id="IPR003661">
    <property type="entry name" value="HisK_dim/P_dom"/>
</dbReference>
<dbReference type="CDD" id="cd00082">
    <property type="entry name" value="HisKA"/>
    <property type="match status" value="1"/>
</dbReference>
<dbReference type="SUPFAM" id="SSF55874">
    <property type="entry name" value="ATPase domain of HSP90 chaperone/DNA topoisomerase II/histidine kinase"/>
    <property type="match status" value="1"/>
</dbReference>
<dbReference type="Pfam" id="PF00512">
    <property type="entry name" value="HisKA"/>
    <property type="match status" value="1"/>
</dbReference>
<dbReference type="InterPro" id="IPR036097">
    <property type="entry name" value="HisK_dim/P_sf"/>
</dbReference>
<feature type="transmembrane region" description="Helical" evidence="5">
    <location>
        <begin position="82"/>
        <end position="100"/>
    </location>
</feature>
<dbReference type="InterPro" id="IPR052023">
    <property type="entry name" value="Histidine_kinase_KdpD"/>
</dbReference>
<reference evidence="7" key="1">
    <citation type="submission" date="2020-07" db="EMBL/GenBank/DDBJ databases">
        <title>Koleobacter methoxysyntrophicus gen. nov., sp. nov., a novel anaerobic bacterium isolated from deep subsurface oil field and proposal of Koleobacterales ord. nov. in the phylum Firmicutes.</title>
        <authorList>
            <person name="Sakamoto S."/>
            <person name="Tamaki H."/>
        </authorList>
    </citation>
    <scope>NUCLEOTIDE SEQUENCE</scope>
    <source>
        <strain evidence="7">NRmbB1</strain>
    </source>
</reference>
<keyword evidence="5" id="KW-0472">Membrane</keyword>
<dbReference type="Proteomes" id="UP000662904">
    <property type="component" value="Chromosome"/>
</dbReference>
<dbReference type="InterPro" id="IPR003594">
    <property type="entry name" value="HATPase_dom"/>
</dbReference>
<proteinExistence type="predicted"/>
<evidence type="ECO:0000256" key="4">
    <source>
        <dbReference type="ARBA" id="ARBA00023012"/>
    </source>
</evidence>
<keyword evidence="4" id="KW-0902">Two-component regulatory system</keyword>
<sequence length="395" mass="44754">MNDNEETGIKNLNEYLAVIQIVSLLLLLIISSSLLPGEANKLPDNFKIITIGIWVIGLFFIYIIWIFFLGRRKRRINTKPSRLDILLSIIYFFLITAIIYKTGAHESPYKNIFLLLVVMHTLKFGTVFGAVSVIFSSIGIMLNDLIILKRISNNPYLEADIVLIGVLIITNWLLGSFIKMIEDDAVHRARLETIAEMAGEVAHEIRNPLVAVKGFIQLEGLKEESSLDKGVIKLLLREIQRIEEIIAEFLKLGEAYELKVTEIDLRVLFKRIKLMMKTQLGFKNIFIEIKVDEHVPLIKGDVMLLRQVFVNIVKKAFETVGNGGKVEISASYVNNEVKVEISANRKTRGPFLHAQKEKQAIGLTINEMIIEKHKGRIEVLTKSDGGLQFTVFLPA</sequence>
<keyword evidence="3 7" id="KW-0418">Kinase</keyword>
<evidence type="ECO:0000256" key="3">
    <source>
        <dbReference type="ARBA" id="ARBA00022777"/>
    </source>
</evidence>
<dbReference type="Pfam" id="PF02518">
    <property type="entry name" value="HATPase_c"/>
    <property type="match status" value="1"/>
</dbReference>
<dbReference type="PANTHER" id="PTHR45569">
    <property type="entry name" value="SENSOR PROTEIN KDPD"/>
    <property type="match status" value="1"/>
</dbReference>
<dbReference type="Gene3D" id="1.10.287.130">
    <property type="match status" value="1"/>
</dbReference>
<feature type="transmembrane region" description="Helical" evidence="5">
    <location>
        <begin position="48"/>
        <end position="70"/>
    </location>
</feature>
<keyword evidence="8" id="KW-1185">Reference proteome</keyword>
<protein>
    <recommendedName>
        <fullName evidence="2">histidine kinase</fullName>
        <ecNumber evidence="2">2.7.13.3</ecNumber>
    </recommendedName>
</protein>
<evidence type="ECO:0000313" key="8">
    <source>
        <dbReference type="Proteomes" id="UP000662904"/>
    </source>
</evidence>
<dbReference type="GO" id="GO:0000155">
    <property type="term" value="F:phosphorelay sensor kinase activity"/>
    <property type="evidence" value="ECO:0007669"/>
    <property type="project" value="InterPro"/>
</dbReference>
<dbReference type="SMART" id="SM00388">
    <property type="entry name" value="HisKA"/>
    <property type="match status" value="1"/>
</dbReference>
<evidence type="ECO:0000313" key="7">
    <source>
        <dbReference type="EMBL" id="QSQ09188.1"/>
    </source>
</evidence>
<feature type="transmembrane region" description="Helical" evidence="5">
    <location>
        <begin position="12"/>
        <end position="36"/>
    </location>
</feature>
<dbReference type="SUPFAM" id="SSF47384">
    <property type="entry name" value="Homodimeric domain of signal transducing histidine kinase"/>
    <property type="match status" value="1"/>
</dbReference>
<dbReference type="RefSeq" id="WP_206706546.1">
    <property type="nucleotide sequence ID" value="NZ_CP059066.1"/>
</dbReference>
<keyword evidence="5" id="KW-1133">Transmembrane helix</keyword>
<accession>A0A8A0RNM4</accession>
<dbReference type="GO" id="GO:0005886">
    <property type="term" value="C:plasma membrane"/>
    <property type="evidence" value="ECO:0007669"/>
    <property type="project" value="TreeGrafter"/>
</dbReference>
<comment type="catalytic activity">
    <reaction evidence="1">
        <text>ATP + protein L-histidine = ADP + protein N-phospho-L-histidine.</text>
        <dbReference type="EC" id="2.7.13.3"/>
    </reaction>
</comment>
<dbReference type="Gene3D" id="3.30.565.10">
    <property type="entry name" value="Histidine kinase-like ATPase, C-terminal domain"/>
    <property type="match status" value="1"/>
</dbReference>
<feature type="transmembrane region" description="Helical" evidence="5">
    <location>
        <begin position="156"/>
        <end position="174"/>
    </location>
</feature>
<dbReference type="KEGG" id="kme:H0A61_01547"/>
<dbReference type="EC" id="2.7.13.3" evidence="2"/>
<gene>
    <name evidence="7" type="primary">kinA</name>
    <name evidence="7" type="ORF">H0A61_01547</name>
</gene>
<keyword evidence="5" id="KW-0812">Transmembrane</keyword>
<dbReference type="EMBL" id="CP059066">
    <property type="protein sequence ID" value="QSQ09188.1"/>
    <property type="molecule type" value="Genomic_DNA"/>
</dbReference>
<name>A0A8A0RNM4_9FIRM</name>
<dbReference type="PANTHER" id="PTHR45569:SF1">
    <property type="entry name" value="SENSOR PROTEIN KDPD"/>
    <property type="match status" value="1"/>
</dbReference>
<feature type="domain" description="Histidine kinase" evidence="6">
    <location>
        <begin position="200"/>
        <end position="395"/>
    </location>
</feature>
<dbReference type="PROSITE" id="PS50109">
    <property type="entry name" value="HIS_KIN"/>
    <property type="match status" value="1"/>
</dbReference>
<dbReference type="InterPro" id="IPR005467">
    <property type="entry name" value="His_kinase_dom"/>
</dbReference>
<evidence type="ECO:0000256" key="5">
    <source>
        <dbReference type="SAM" id="Phobius"/>
    </source>
</evidence>